<sequence>MNSDEPQTSNPDEHAVFLAHGVLEIARGQFGRAVTRLATQSSAEATALRTVLTEQASEVRALHALSVGYGWSDAIHRVTTPDALARAREHGHVGTDLATGCPVLTGTGQRALSRWRDFVLPLRDLPEYAPMWLFVHGLDG</sequence>
<gene>
    <name evidence="1" type="ORF">NZH93_48265</name>
</gene>
<name>A0A9X2VZK8_9PSEU</name>
<dbReference type="AlphaFoldDB" id="A0A9X2VZK8"/>
<comment type="caution">
    <text evidence="1">The sequence shown here is derived from an EMBL/GenBank/DDBJ whole genome shotgun (WGS) entry which is preliminary data.</text>
</comment>
<protein>
    <submittedName>
        <fullName evidence="1">Uncharacterized protein</fullName>
    </submittedName>
</protein>
<dbReference type="Proteomes" id="UP001141259">
    <property type="component" value="Unassembled WGS sequence"/>
</dbReference>
<evidence type="ECO:0000313" key="1">
    <source>
        <dbReference type="EMBL" id="MCS7484673.1"/>
    </source>
</evidence>
<proteinExistence type="predicted"/>
<dbReference type="RefSeq" id="WP_259630119.1">
    <property type="nucleotide sequence ID" value="NZ_JANYMP010000051.1"/>
</dbReference>
<reference evidence="1" key="1">
    <citation type="submission" date="2022-08" db="EMBL/GenBank/DDBJ databases">
        <authorList>
            <person name="Tistechok S."/>
            <person name="Samborskyy M."/>
            <person name="Roman I."/>
        </authorList>
    </citation>
    <scope>NUCLEOTIDE SEQUENCE</scope>
    <source>
        <strain evidence="1">DSM 103496</strain>
    </source>
</reference>
<dbReference type="EMBL" id="JANYMP010000051">
    <property type="protein sequence ID" value="MCS7484673.1"/>
    <property type="molecule type" value="Genomic_DNA"/>
</dbReference>
<organism evidence="1 2">
    <name type="scientific">Umezawaea endophytica</name>
    <dbReference type="NCBI Taxonomy" id="1654476"/>
    <lineage>
        <taxon>Bacteria</taxon>
        <taxon>Bacillati</taxon>
        <taxon>Actinomycetota</taxon>
        <taxon>Actinomycetes</taxon>
        <taxon>Pseudonocardiales</taxon>
        <taxon>Pseudonocardiaceae</taxon>
        <taxon>Umezawaea</taxon>
    </lineage>
</organism>
<evidence type="ECO:0000313" key="2">
    <source>
        <dbReference type="Proteomes" id="UP001141259"/>
    </source>
</evidence>
<keyword evidence="2" id="KW-1185">Reference proteome</keyword>
<accession>A0A9X2VZK8</accession>